<dbReference type="Gene3D" id="3.40.50.720">
    <property type="entry name" value="NAD(P)-binding Rossmann-like Domain"/>
    <property type="match status" value="1"/>
</dbReference>
<dbReference type="EMBL" id="ML976742">
    <property type="protein sequence ID" value="KAF1966743.1"/>
    <property type="molecule type" value="Genomic_DNA"/>
</dbReference>
<dbReference type="PANTHER" id="PTHR24320:SF282">
    <property type="entry name" value="WW DOMAIN-CONTAINING OXIDOREDUCTASE"/>
    <property type="match status" value="1"/>
</dbReference>
<gene>
    <name evidence="4" type="ORF">BU23DRAFT_485827</name>
</gene>
<feature type="non-terminal residue" evidence="4">
    <location>
        <position position="1"/>
    </location>
</feature>
<dbReference type="OrthoDB" id="191139at2759"/>
<dbReference type="GO" id="GO:0016491">
    <property type="term" value="F:oxidoreductase activity"/>
    <property type="evidence" value="ECO:0007669"/>
    <property type="project" value="UniProtKB-KW"/>
</dbReference>
<sequence>ANSLSSIGCNIAHQLALRGAKIYIGARNFAKAQAGINEILSRYSPQSPSLDPSKLKPFVAAIDDYAAVKAATEKFLKAETRLDILVNNASFLPLSLKYDAHGINQVMATNHLGPFLLTKLLLPLMEKTARADSNSDVCIVNVTSSTIDQIPSTHSFASVEAWNDPFGGESNPLQFVHRYAYSEVANVFFFFFFYKGAAAAF</sequence>
<dbReference type="SUPFAM" id="SSF51735">
    <property type="entry name" value="NAD(P)-binding Rossmann-fold domains"/>
    <property type="match status" value="1"/>
</dbReference>
<evidence type="ECO:0000256" key="3">
    <source>
        <dbReference type="ARBA" id="ARBA00023002"/>
    </source>
</evidence>
<dbReference type="PANTHER" id="PTHR24320">
    <property type="entry name" value="RETINOL DEHYDROGENASE"/>
    <property type="match status" value="1"/>
</dbReference>
<evidence type="ECO:0000313" key="4">
    <source>
        <dbReference type="EMBL" id="KAF1966743.1"/>
    </source>
</evidence>
<dbReference type="Pfam" id="PF00106">
    <property type="entry name" value="adh_short"/>
    <property type="match status" value="1"/>
</dbReference>
<dbReference type="InterPro" id="IPR036291">
    <property type="entry name" value="NAD(P)-bd_dom_sf"/>
</dbReference>
<evidence type="ECO:0000313" key="5">
    <source>
        <dbReference type="Proteomes" id="UP000800036"/>
    </source>
</evidence>
<accession>A0A6A5UNC9</accession>
<reference evidence="4" key="1">
    <citation type="journal article" date="2020" name="Stud. Mycol.">
        <title>101 Dothideomycetes genomes: a test case for predicting lifestyles and emergence of pathogens.</title>
        <authorList>
            <person name="Haridas S."/>
            <person name="Albert R."/>
            <person name="Binder M."/>
            <person name="Bloem J."/>
            <person name="Labutti K."/>
            <person name="Salamov A."/>
            <person name="Andreopoulos B."/>
            <person name="Baker S."/>
            <person name="Barry K."/>
            <person name="Bills G."/>
            <person name="Bluhm B."/>
            <person name="Cannon C."/>
            <person name="Castanera R."/>
            <person name="Culley D."/>
            <person name="Daum C."/>
            <person name="Ezra D."/>
            <person name="Gonzalez J."/>
            <person name="Henrissat B."/>
            <person name="Kuo A."/>
            <person name="Liang C."/>
            <person name="Lipzen A."/>
            <person name="Lutzoni F."/>
            <person name="Magnuson J."/>
            <person name="Mondo S."/>
            <person name="Nolan M."/>
            <person name="Ohm R."/>
            <person name="Pangilinan J."/>
            <person name="Park H.-J."/>
            <person name="Ramirez L."/>
            <person name="Alfaro M."/>
            <person name="Sun H."/>
            <person name="Tritt A."/>
            <person name="Yoshinaga Y."/>
            <person name="Zwiers L.-H."/>
            <person name="Turgeon B."/>
            <person name="Goodwin S."/>
            <person name="Spatafora J."/>
            <person name="Crous P."/>
            <person name="Grigoriev I."/>
        </authorList>
    </citation>
    <scope>NUCLEOTIDE SEQUENCE</scope>
    <source>
        <strain evidence="4">CBS 107.79</strain>
    </source>
</reference>
<organism evidence="4 5">
    <name type="scientific">Bimuria novae-zelandiae CBS 107.79</name>
    <dbReference type="NCBI Taxonomy" id="1447943"/>
    <lineage>
        <taxon>Eukaryota</taxon>
        <taxon>Fungi</taxon>
        <taxon>Dikarya</taxon>
        <taxon>Ascomycota</taxon>
        <taxon>Pezizomycotina</taxon>
        <taxon>Dothideomycetes</taxon>
        <taxon>Pleosporomycetidae</taxon>
        <taxon>Pleosporales</taxon>
        <taxon>Massarineae</taxon>
        <taxon>Didymosphaeriaceae</taxon>
        <taxon>Bimuria</taxon>
    </lineage>
</organism>
<dbReference type="InterPro" id="IPR002347">
    <property type="entry name" value="SDR_fam"/>
</dbReference>
<protein>
    <submittedName>
        <fullName evidence="4">NAD(P)-binding protein</fullName>
    </submittedName>
</protein>
<evidence type="ECO:0000256" key="2">
    <source>
        <dbReference type="ARBA" id="ARBA00022857"/>
    </source>
</evidence>
<keyword evidence="3" id="KW-0560">Oxidoreductase</keyword>
<comment type="similarity">
    <text evidence="1">Belongs to the short-chain dehydrogenases/reductases (SDR) family.</text>
</comment>
<dbReference type="Proteomes" id="UP000800036">
    <property type="component" value="Unassembled WGS sequence"/>
</dbReference>
<keyword evidence="5" id="KW-1185">Reference proteome</keyword>
<evidence type="ECO:0000256" key="1">
    <source>
        <dbReference type="ARBA" id="ARBA00006484"/>
    </source>
</evidence>
<name>A0A6A5UNC9_9PLEO</name>
<keyword evidence="2" id="KW-0521">NADP</keyword>
<dbReference type="AlphaFoldDB" id="A0A6A5UNC9"/>
<proteinExistence type="inferred from homology"/>